<keyword evidence="2" id="KW-1185">Reference proteome</keyword>
<evidence type="ECO:0000313" key="2">
    <source>
        <dbReference type="Proteomes" id="UP000183975"/>
    </source>
</evidence>
<dbReference type="OrthoDB" id="2041105at2"/>
<reference evidence="1 2" key="1">
    <citation type="submission" date="2016-11" db="EMBL/GenBank/DDBJ databases">
        <authorList>
            <person name="Jaros S."/>
            <person name="Januszkiewicz K."/>
            <person name="Wedrychowicz H."/>
        </authorList>
    </citation>
    <scope>NUCLEOTIDE SEQUENCE [LARGE SCALE GENOMIC DNA]</scope>
    <source>
        <strain evidence="1 2">DSM 14214</strain>
    </source>
</reference>
<gene>
    <name evidence="1" type="ORF">SAMN02745138_00787</name>
</gene>
<organism evidence="1 2">
    <name type="scientific">Anaerotignum lactatifermentans DSM 14214</name>
    <dbReference type="NCBI Taxonomy" id="1121323"/>
    <lineage>
        <taxon>Bacteria</taxon>
        <taxon>Bacillati</taxon>
        <taxon>Bacillota</taxon>
        <taxon>Clostridia</taxon>
        <taxon>Lachnospirales</taxon>
        <taxon>Anaerotignaceae</taxon>
        <taxon>Anaerotignum</taxon>
    </lineage>
</organism>
<dbReference type="EMBL" id="FRAH01000009">
    <property type="protein sequence ID" value="SHJ91473.1"/>
    <property type="molecule type" value="Genomic_DNA"/>
</dbReference>
<dbReference type="AlphaFoldDB" id="A0A1M6N712"/>
<evidence type="ECO:0008006" key="3">
    <source>
        <dbReference type="Google" id="ProtNLM"/>
    </source>
</evidence>
<protein>
    <recommendedName>
        <fullName evidence="3">CD-NTase associated protein 4-like DNA endonuclease domain-containing protein</fullName>
    </recommendedName>
</protein>
<dbReference type="RefSeq" id="WP_072849393.1">
    <property type="nucleotide sequence ID" value="NZ_FRAH01000009.1"/>
</dbReference>
<proteinExistence type="predicted"/>
<sequence>MSNRNASASAFGWDFQTNSAILLMLENIKDAKRVRVEGADEDIEIILQDHTKVYAQVKAVEKPDDTSHVIDKLTKALETLSDAAKKGDGSLFTYVTNSSNPFNNQRTLSYFTGRTHLFFDELPDVAQKRINEIIRNNGYTNLDVHKLDIRVIPFYGNDLKNRYKEIQACVNEFLGEVNVDVPGINTKIMEIWQRDLFQNATQSDTAISISKEKMIWPLIVLVVDKTAANDYKKDFNDDEIGEIERKYKMIINQNTMSYDIISRILSDQRRSKKAQKQFVADHWNDYLDIANTVDADDDTKESLVKIILYRILTQRQYIRDIKKGANL</sequence>
<accession>A0A1M6N712</accession>
<evidence type="ECO:0000313" key="1">
    <source>
        <dbReference type="EMBL" id="SHJ91473.1"/>
    </source>
</evidence>
<name>A0A1M6N712_9FIRM</name>
<dbReference type="Proteomes" id="UP000183975">
    <property type="component" value="Unassembled WGS sequence"/>
</dbReference>